<sequence>MNQLPAVRPDSISFGNSGLRASSGPPLPGAFRGVCFDWKTGRWQAGIAVLGRSVSLGAFATEESAARQYDKCALRIRGFQALLNFPLGDYVEEADGSLVLDLRVMAAVPLLPAEVQAAASAVKAANAAAAAAAAAAGPIAGCSDDATLLSGGNTAAEGPADAETAVGPASERAGPGDSAAHPSSGGGGSSKRAAASLEGGGGGSEVGGAQAEGRAAKKRREGQPTGQGPLAAAASQPLPPPSAHPDLGASAGVAARVSAAGPGAAPSGDPVAALSDPAPAPACGPLSLGAAPGAPPHLGLGRRLFQAVAAQLPAAEDPSGGSPTPAGAAAGGGGSRRVQAAQAGGLADAGDGAAAPQPGASGERAESPSGSGEAVAAAVGGGVAAAAKSALEGGADAAEAGADASGGGPSGSGGAAAGGGGTAGDGLDGPPPPGWPLHSPQAQKVVSREFAAVTQLMGVGLQEARAMVQRRREPSPDARELPPDSSRPS</sequence>
<dbReference type="EMBL" id="PGGS01000431">
    <property type="protein sequence ID" value="PNH04048.1"/>
    <property type="molecule type" value="Genomic_DNA"/>
</dbReference>
<evidence type="ECO:0000256" key="1">
    <source>
        <dbReference type="ARBA" id="ARBA00004123"/>
    </source>
</evidence>
<accession>A0A2J7ZUX6</accession>
<protein>
    <submittedName>
        <fullName evidence="8">AP2-like ethylene-responsive transcription factor SNZ</fullName>
    </submittedName>
</protein>
<dbReference type="GO" id="GO:0003700">
    <property type="term" value="F:DNA-binding transcription factor activity"/>
    <property type="evidence" value="ECO:0007669"/>
    <property type="project" value="InterPro"/>
</dbReference>
<proteinExistence type="predicted"/>
<evidence type="ECO:0000256" key="2">
    <source>
        <dbReference type="ARBA" id="ARBA00023015"/>
    </source>
</evidence>
<feature type="region of interest" description="Disordered" evidence="6">
    <location>
        <begin position="464"/>
        <end position="489"/>
    </location>
</feature>
<evidence type="ECO:0000313" key="9">
    <source>
        <dbReference type="Proteomes" id="UP000236333"/>
    </source>
</evidence>
<feature type="compositionally biased region" description="Low complexity" evidence="6">
    <location>
        <begin position="173"/>
        <end position="183"/>
    </location>
</feature>
<comment type="caution">
    <text evidence="8">The sequence shown here is derived from an EMBL/GenBank/DDBJ whole genome shotgun (WGS) entry which is preliminary data.</text>
</comment>
<keyword evidence="5" id="KW-0539">Nucleus</keyword>
<dbReference type="PROSITE" id="PS51032">
    <property type="entry name" value="AP2_ERF"/>
    <property type="match status" value="1"/>
</dbReference>
<evidence type="ECO:0000256" key="6">
    <source>
        <dbReference type="SAM" id="MobiDB-lite"/>
    </source>
</evidence>
<feature type="compositionally biased region" description="Low complexity" evidence="6">
    <location>
        <begin position="336"/>
        <end position="360"/>
    </location>
</feature>
<dbReference type="Proteomes" id="UP000236333">
    <property type="component" value="Unassembled WGS sequence"/>
</dbReference>
<feature type="compositionally biased region" description="Low complexity" evidence="6">
    <location>
        <begin position="367"/>
        <end position="403"/>
    </location>
</feature>
<feature type="compositionally biased region" description="Low complexity" evidence="6">
    <location>
        <begin position="248"/>
        <end position="273"/>
    </location>
</feature>
<evidence type="ECO:0000313" key="8">
    <source>
        <dbReference type="EMBL" id="PNH04048.1"/>
    </source>
</evidence>
<evidence type="ECO:0000256" key="5">
    <source>
        <dbReference type="ARBA" id="ARBA00023242"/>
    </source>
</evidence>
<dbReference type="AlphaFoldDB" id="A0A2J7ZUX6"/>
<feature type="compositionally biased region" description="Gly residues" evidence="6">
    <location>
        <begin position="404"/>
        <end position="427"/>
    </location>
</feature>
<dbReference type="GO" id="GO:0005634">
    <property type="term" value="C:nucleus"/>
    <property type="evidence" value="ECO:0007669"/>
    <property type="project" value="UniProtKB-SubCell"/>
</dbReference>
<reference evidence="8 9" key="1">
    <citation type="journal article" date="2017" name="Mol. Biol. Evol.">
        <title>The 4-celled Tetrabaena socialis nuclear genome reveals the essential components for genetic control of cell number at the origin of multicellularity in the volvocine lineage.</title>
        <authorList>
            <person name="Featherston J."/>
            <person name="Arakaki Y."/>
            <person name="Hanschen E.R."/>
            <person name="Ferris P.J."/>
            <person name="Michod R.E."/>
            <person name="Olson B.J.S.C."/>
            <person name="Nozaki H."/>
            <person name="Durand P.M."/>
        </authorList>
    </citation>
    <scope>NUCLEOTIDE SEQUENCE [LARGE SCALE GENOMIC DNA]</scope>
    <source>
        <strain evidence="8 9">NIES-571</strain>
    </source>
</reference>
<evidence type="ECO:0000259" key="7">
    <source>
        <dbReference type="PROSITE" id="PS51032"/>
    </source>
</evidence>
<dbReference type="InterPro" id="IPR016177">
    <property type="entry name" value="DNA-bd_dom_sf"/>
</dbReference>
<feature type="compositionally biased region" description="Basic and acidic residues" evidence="6">
    <location>
        <begin position="470"/>
        <end position="482"/>
    </location>
</feature>
<keyword evidence="4" id="KW-0804">Transcription</keyword>
<dbReference type="SUPFAM" id="SSF54171">
    <property type="entry name" value="DNA-binding domain"/>
    <property type="match status" value="1"/>
</dbReference>
<dbReference type="SMART" id="SM00380">
    <property type="entry name" value="AP2"/>
    <property type="match status" value="1"/>
</dbReference>
<gene>
    <name evidence="8" type="ORF">TSOC_009836</name>
</gene>
<organism evidence="8 9">
    <name type="scientific">Tetrabaena socialis</name>
    <dbReference type="NCBI Taxonomy" id="47790"/>
    <lineage>
        <taxon>Eukaryota</taxon>
        <taxon>Viridiplantae</taxon>
        <taxon>Chlorophyta</taxon>
        <taxon>core chlorophytes</taxon>
        <taxon>Chlorophyceae</taxon>
        <taxon>CS clade</taxon>
        <taxon>Chlamydomonadales</taxon>
        <taxon>Tetrabaenaceae</taxon>
        <taxon>Tetrabaena</taxon>
    </lineage>
</organism>
<dbReference type="Gene3D" id="3.30.730.10">
    <property type="entry name" value="AP2/ERF domain"/>
    <property type="match status" value="1"/>
</dbReference>
<feature type="region of interest" description="Disordered" evidence="6">
    <location>
        <begin position="311"/>
        <end position="446"/>
    </location>
</feature>
<keyword evidence="3" id="KW-0238">DNA-binding</keyword>
<evidence type="ECO:0000256" key="3">
    <source>
        <dbReference type="ARBA" id="ARBA00023125"/>
    </source>
</evidence>
<feature type="domain" description="AP2/ERF" evidence="7">
    <location>
        <begin position="30"/>
        <end position="86"/>
    </location>
</feature>
<dbReference type="OrthoDB" id="551818at2759"/>
<feature type="region of interest" description="Disordered" evidence="6">
    <location>
        <begin position="153"/>
        <end position="299"/>
    </location>
</feature>
<keyword evidence="9" id="KW-1185">Reference proteome</keyword>
<feature type="compositionally biased region" description="Low complexity" evidence="6">
    <location>
        <begin position="281"/>
        <end position="299"/>
    </location>
</feature>
<dbReference type="InterPro" id="IPR001471">
    <property type="entry name" value="AP2/ERF_dom"/>
</dbReference>
<comment type="subcellular location">
    <subcellularLocation>
        <location evidence="1">Nucleus</location>
    </subcellularLocation>
</comment>
<name>A0A2J7ZUX6_9CHLO</name>
<feature type="compositionally biased region" description="Low complexity" evidence="6">
    <location>
        <begin position="226"/>
        <end position="236"/>
    </location>
</feature>
<dbReference type="InterPro" id="IPR036955">
    <property type="entry name" value="AP2/ERF_dom_sf"/>
</dbReference>
<keyword evidence="2" id="KW-0805">Transcription regulation</keyword>
<dbReference type="GO" id="GO:0003677">
    <property type="term" value="F:DNA binding"/>
    <property type="evidence" value="ECO:0007669"/>
    <property type="project" value="UniProtKB-KW"/>
</dbReference>
<evidence type="ECO:0000256" key="4">
    <source>
        <dbReference type="ARBA" id="ARBA00023163"/>
    </source>
</evidence>